<feature type="compositionally biased region" description="Polar residues" evidence="2">
    <location>
        <begin position="482"/>
        <end position="493"/>
    </location>
</feature>
<accession>A0A2J6TLH0</accession>
<feature type="compositionally biased region" description="Acidic residues" evidence="2">
    <location>
        <begin position="466"/>
        <end position="479"/>
    </location>
</feature>
<dbReference type="RefSeq" id="XP_024740779.1">
    <property type="nucleotide sequence ID" value="XM_024886507.1"/>
</dbReference>
<feature type="compositionally biased region" description="Polar residues" evidence="2">
    <location>
        <begin position="104"/>
        <end position="113"/>
    </location>
</feature>
<evidence type="ECO:0000313" key="4">
    <source>
        <dbReference type="Proteomes" id="UP000235371"/>
    </source>
</evidence>
<dbReference type="GeneID" id="36594584"/>
<feature type="region of interest" description="Disordered" evidence="2">
    <location>
        <begin position="387"/>
        <end position="495"/>
    </location>
</feature>
<organism evidence="3 4">
    <name type="scientific">Hyaloscypha bicolor E</name>
    <dbReference type="NCBI Taxonomy" id="1095630"/>
    <lineage>
        <taxon>Eukaryota</taxon>
        <taxon>Fungi</taxon>
        <taxon>Dikarya</taxon>
        <taxon>Ascomycota</taxon>
        <taxon>Pezizomycotina</taxon>
        <taxon>Leotiomycetes</taxon>
        <taxon>Helotiales</taxon>
        <taxon>Hyaloscyphaceae</taxon>
        <taxon>Hyaloscypha</taxon>
        <taxon>Hyaloscypha bicolor</taxon>
    </lineage>
</organism>
<feature type="region of interest" description="Disordered" evidence="2">
    <location>
        <begin position="514"/>
        <end position="544"/>
    </location>
</feature>
<evidence type="ECO:0000256" key="1">
    <source>
        <dbReference type="SAM" id="Coils"/>
    </source>
</evidence>
<dbReference type="OrthoDB" id="10374457at2759"/>
<dbReference type="InParanoid" id="A0A2J6TLH0"/>
<feature type="coiled-coil region" evidence="1">
    <location>
        <begin position="248"/>
        <end position="289"/>
    </location>
</feature>
<evidence type="ECO:0000313" key="3">
    <source>
        <dbReference type="EMBL" id="PMD63875.1"/>
    </source>
</evidence>
<keyword evidence="4" id="KW-1185">Reference proteome</keyword>
<feature type="coiled-coil region" evidence="1">
    <location>
        <begin position="611"/>
        <end position="638"/>
    </location>
</feature>
<gene>
    <name evidence="3" type="ORF">K444DRAFT_660801</name>
</gene>
<dbReference type="EMBL" id="KZ613777">
    <property type="protein sequence ID" value="PMD63875.1"/>
    <property type="molecule type" value="Genomic_DNA"/>
</dbReference>
<sequence length="901" mass="101777">MADFGGYKDADGVTHPPPAIAARAIATPREPKYISLIKKIEAAMEKLDCREQFVDLGPEDFIEGAADTILELHEQNSTHEDKYSEAKARIEKLESELQVKKENPNNLQHQLGQDTPARPDPIPNDSTSASQNDMEVDEPKKLTKKMFADMEKKYAILEEKYEAANTKAVLCTCSTVRGILDEFTERLDKAIVATKADLGDAGSEYYKAEDYLEWSEKEILTLRELVSKLKAAGGEAVKEERAADRDRIADLEHDAITQMERADSYEKELKQERIKIQQMNQDKMQRQNDLTEARRVCAERLTKISQLESTVASLQDTNAIQNTFLESSRSTIQTRDATIAHSYSSSVQTNIQNLQGTISQRDATIQTLQAQVENVQAQLDRTVAEKNEAQRAHENEKTDVQSQLSSSQAKLGEHTVGKTNIQKKKANTKLNNNKKDEEPERAFQQEKKVNNMQAEFDRMRRKNEESAWEDYDESEEDEAANPTHSLQMSQPTLGNEVPLPRNKGQTSEFKASALARGGQGRVLGSTSKVGKPIKNNRRQSHTPSQLRLPYLLQDNAGETDDYTNSLSQPSKHNVVQPSQILPASSEPMASEIWCLPSRLPHLVDVMTKLIISRQENEIQQLKEAIENYKKEIADFKASIDPKTGALIDRERRALPQTKDQLTAAYTQLHHANGRIVYLEYYRDNIEGIITSLRNANEILRSDNSRLEKKSRKADGMDDKIKSMEKELNSHEKTLKEVLEIQARTFGELEESRKATQQAETILRGEQDILRKKTTTIDALKVEVAKEKASADLCRRAMERSPMFPEHNVRMLKDIRKKFDALIPDPAKVIDDLLSEPITHIPTLADCRIPCQQPSVHSLEKDEAVAPPKVEQDPSPEAVPVAQSLWNRWTGWLCNSVEKNAA</sequence>
<feature type="compositionally biased region" description="Basic and acidic residues" evidence="2">
    <location>
        <begin position="433"/>
        <end position="465"/>
    </location>
</feature>
<feature type="compositionally biased region" description="Polar residues" evidence="2">
    <location>
        <begin position="124"/>
        <end position="133"/>
    </location>
</feature>
<dbReference type="Proteomes" id="UP000235371">
    <property type="component" value="Unassembled WGS sequence"/>
</dbReference>
<feature type="coiled-coil region" evidence="1">
    <location>
        <begin position="689"/>
        <end position="740"/>
    </location>
</feature>
<feature type="region of interest" description="Disordered" evidence="2">
    <location>
        <begin position="97"/>
        <end position="138"/>
    </location>
</feature>
<dbReference type="AlphaFoldDB" id="A0A2J6TLH0"/>
<keyword evidence="1" id="KW-0175">Coiled coil</keyword>
<proteinExistence type="predicted"/>
<feature type="compositionally biased region" description="Polar residues" evidence="2">
    <location>
        <begin position="400"/>
        <end position="409"/>
    </location>
</feature>
<feature type="compositionally biased region" description="Basic and acidic residues" evidence="2">
    <location>
        <begin position="387"/>
        <end position="399"/>
    </location>
</feature>
<protein>
    <submittedName>
        <fullName evidence="3">Uncharacterized protein</fullName>
    </submittedName>
</protein>
<feature type="region of interest" description="Disordered" evidence="2">
    <location>
        <begin position="857"/>
        <end position="876"/>
    </location>
</feature>
<name>A0A2J6TLH0_9HELO</name>
<reference evidence="3 4" key="1">
    <citation type="submission" date="2016-04" db="EMBL/GenBank/DDBJ databases">
        <title>A degradative enzymes factory behind the ericoid mycorrhizal symbiosis.</title>
        <authorList>
            <consortium name="DOE Joint Genome Institute"/>
            <person name="Martino E."/>
            <person name="Morin E."/>
            <person name="Grelet G."/>
            <person name="Kuo A."/>
            <person name="Kohler A."/>
            <person name="Daghino S."/>
            <person name="Barry K."/>
            <person name="Choi C."/>
            <person name="Cichocki N."/>
            <person name="Clum A."/>
            <person name="Copeland A."/>
            <person name="Hainaut M."/>
            <person name="Haridas S."/>
            <person name="Labutti K."/>
            <person name="Lindquist E."/>
            <person name="Lipzen A."/>
            <person name="Khouja H.-R."/>
            <person name="Murat C."/>
            <person name="Ohm R."/>
            <person name="Olson A."/>
            <person name="Spatafora J."/>
            <person name="Veneault-Fourrey C."/>
            <person name="Henrissat B."/>
            <person name="Grigoriev I."/>
            <person name="Martin F."/>
            <person name="Perotto S."/>
        </authorList>
    </citation>
    <scope>NUCLEOTIDE SEQUENCE [LARGE SCALE GENOMIC DNA]</scope>
    <source>
        <strain evidence="3 4">E</strain>
    </source>
</reference>
<evidence type="ECO:0000256" key="2">
    <source>
        <dbReference type="SAM" id="MobiDB-lite"/>
    </source>
</evidence>